<keyword evidence="13 20" id="KW-0106">Calcium</keyword>
<evidence type="ECO:0000256" key="15">
    <source>
        <dbReference type="ARBA" id="ARBA00023098"/>
    </source>
</evidence>
<keyword evidence="10 20" id="KW-0479">Metal-binding</keyword>
<evidence type="ECO:0000256" key="19">
    <source>
        <dbReference type="PIRSR" id="PIRSR603187-1"/>
    </source>
</evidence>
<evidence type="ECO:0000256" key="5">
    <source>
        <dbReference type="ARBA" id="ARBA00011702"/>
    </source>
</evidence>
<keyword evidence="12 22" id="KW-0378">Hydrolase</keyword>
<keyword evidence="8" id="KW-1134">Transmembrane beta strand</keyword>
<sequence length="336" mass="38689">MIRGLYISLFCCALFVSPCWAAGEPLSAFQADLLNAVQSGEYDDLTVGQLRELLEKHQVEACAPQCENLEEPLATGSVVDQRLTGEKLASRLPFSIIPHKRNYLLPVTYNTHVNSAPFEVDDEDMDRFEVKFQFSFKVPVWQNVIGDADLWAAYTNLSFWQAYNEPFSSPFRETNHEPELFLTIENDTKIFGLTNSLILIGLNHQSNGQGGTLSRSWNRLYLNFILDRQDFVLSFRPWYRFEEDRDDDDNPDIDKYLGYGEIKFGYKWDKHVFSVMLRNNLRQHDNKGAVQVDWTFPLTSQLKGYVQYFNGYGESLIDYNASSNRIGFGVVLSDLF</sequence>
<evidence type="ECO:0000313" key="22">
    <source>
        <dbReference type="EMBL" id="EAT16431.1"/>
    </source>
</evidence>
<feature type="binding site" description="in dimeric form" evidence="20">
    <location>
        <position position="168"/>
    </location>
    <ligand>
        <name>Ca(2+)</name>
        <dbReference type="ChEBI" id="CHEBI:29108"/>
        <label>1</label>
    </ligand>
</feature>
<dbReference type="Gene3D" id="2.40.230.10">
    <property type="entry name" value="Phospholipase A1"/>
    <property type="match status" value="1"/>
</dbReference>
<dbReference type="GO" id="GO:0016042">
    <property type="term" value="P:lipid catabolic process"/>
    <property type="evidence" value="ECO:0007669"/>
    <property type="project" value="UniProtKB-KW"/>
</dbReference>
<dbReference type="Proteomes" id="UP000005695">
    <property type="component" value="Unassembled WGS sequence"/>
</dbReference>
<dbReference type="SUPFAM" id="SSF56931">
    <property type="entry name" value="Outer membrane phospholipase A (OMPLA)"/>
    <property type="match status" value="1"/>
</dbReference>
<accession>Q1K1F7</accession>
<comment type="subunit">
    <text evidence="5">Homodimer; dimerization is reversible, and the dimeric form is the active one.</text>
</comment>
<protein>
    <recommendedName>
        <fullName evidence="18">Phosphatidylcholine 1-acylhydrolase</fullName>
        <ecNumber evidence="6">3.1.1.32</ecNumber>
        <ecNumber evidence="7">3.1.1.4</ecNumber>
    </recommendedName>
</protein>
<dbReference type="EC" id="3.1.1.32" evidence="6"/>
<comment type="catalytic activity">
    <reaction evidence="2">
        <text>a 1,2-diacyl-sn-glycero-3-phosphocholine + H2O = a 1-acyl-sn-glycero-3-phosphocholine + a fatty acid + H(+)</text>
        <dbReference type="Rhea" id="RHEA:15801"/>
        <dbReference type="ChEBI" id="CHEBI:15377"/>
        <dbReference type="ChEBI" id="CHEBI:15378"/>
        <dbReference type="ChEBI" id="CHEBI:28868"/>
        <dbReference type="ChEBI" id="CHEBI:57643"/>
        <dbReference type="ChEBI" id="CHEBI:58168"/>
        <dbReference type="EC" id="3.1.1.4"/>
    </reaction>
</comment>
<reference evidence="22" key="2">
    <citation type="submission" date="2006-05" db="EMBL/GenBank/DDBJ databases">
        <title>Sequencing of the draft genome and assembly of Desulfuromonas acetoxidans DSM 684.</title>
        <authorList>
            <consortium name="US DOE Joint Genome Institute (JGI-PGF)"/>
            <person name="Copeland A."/>
            <person name="Lucas S."/>
            <person name="Lapidus A."/>
            <person name="Barry K."/>
            <person name="Detter J.C."/>
            <person name="Glavina del Rio T."/>
            <person name="Hammon N."/>
            <person name="Israni S."/>
            <person name="Dalin E."/>
            <person name="Tice H."/>
            <person name="Bruce D."/>
            <person name="Pitluck S."/>
            <person name="Richardson P."/>
        </authorList>
    </citation>
    <scope>NUCLEOTIDE SEQUENCE [LARGE SCALE GENOMIC DNA]</scope>
    <source>
        <strain evidence="22">DSM 684</strain>
    </source>
</reference>
<dbReference type="EC" id="3.1.1.4" evidence="7"/>
<dbReference type="RefSeq" id="WP_005999093.1">
    <property type="nucleotide sequence ID" value="NZ_AAEW02000005.1"/>
</dbReference>
<feature type="signal peptide" evidence="21">
    <location>
        <begin position="1"/>
        <end position="21"/>
    </location>
</feature>
<evidence type="ECO:0000256" key="1">
    <source>
        <dbReference type="ARBA" id="ARBA00000111"/>
    </source>
</evidence>
<comment type="subcellular location">
    <subcellularLocation>
        <location evidence="3">Cell outer membrane</location>
        <topology evidence="3">Multi-pass membrane protein</topology>
    </subcellularLocation>
</comment>
<evidence type="ECO:0000256" key="8">
    <source>
        <dbReference type="ARBA" id="ARBA00022452"/>
    </source>
</evidence>
<keyword evidence="15" id="KW-0443">Lipid metabolism</keyword>
<dbReference type="AlphaFoldDB" id="Q1K1F7"/>
<dbReference type="InterPro" id="IPR036541">
    <property type="entry name" value="PLipase_A1_sf"/>
</dbReference>
<evidence type="ECO:0000256" key="4">
    <source>
        <dbReference type="ARBA" id="ARBA00010525"/>
    </source>
</evidence>
<feature type="binding site" description="in dimeric form" evidence="20">
    <location>
        <position position="214"/>
    </location>
    <ligand>
        <name>Ca(2+)</name>
        <dbReference type="ChEBI" id="CHEBI:29108"/>
        <label>1</label>
    </ligand>
</feature>
<keyword evidence="11 21" id="KW-0732">Signal</keyword>
<evidence type="ECO:0000256" key="12">
    <source>
        <dbReference type="ARBA" id="ARBA00022801"/>
    </source>
</evidence>
<dbReference type="PRINTS" id="PR01486">
    <property type="entry name" value="PHPHLIPASEA1"/>
</dbReference>
<keyword evidence="23" id="KW-1185">Reference proteome</keyword>
<keyword evidence="14" id="KW-0442">Lipid degradation</keyword>
<feature type="active site" description="Nucleophile" evidence="19">
    <location>
        <position position="206"/>
    </location>
</feature>
<comment type="catalytic activity">
    <reaction evidence="1">
        <text>a 1,2-diacyl-sn-glycero-3-phosphocholine + H2O = a 2-acyl-sn-glycero-3-phosphocholine + a fatty acid + H(+)</text>
        <dbReference type="Rhea" id="RHEA:18689"/>
        <dbReference type="ChEBI" id="CHEBI:15377"/>
        <dbReference type="ChEBI" id="CHEBI:15378"/>
        <dbReference type="ChEBI" id="CHEBI:28868"/>
        <dbReference type="ChEBI" id="CHEBI:57643"/>
        <dbReference type="ChEBI" id="CHEBI:57875"/>
        <dbReference type="EC" id="3.1.1.32"/>
    </reaction>
</comment>
<evidence type="ECO:0000256" key="13">
    <source>
        <dbReference type="ARBA" id="ARBA00022837"/>
    </source>
</evidence>
<evidence type="ECO:0000256" key="3">
    <source>
        <dbReference type="ARBA" id="ARBA00004571"/>
    </source>
</evidence>
<keyword evidence="17" id="KW-0998">Cell outer membrane</keyword>
<evidence type="ECO:0000313" key="23">
    <source>
        <dbReference type="Proteomes" id="UP000005695"/>
    </source>
</evidence>
<name>Q1K1F7_DESA6</name>
<feature type="chain" id="PRO_5039900698" description="Phosphatidylcholine 1-acylhydrolase" evidence="21">
    <location>
        <begin position="22"/>
        <end position="336"/>
    </location>
</feature>
<dbReference type="EMBL" id="AAEW02000005">
    <property type="protein sequence ID" value="EAT16431.1"/>
    <property type="molecule type" value="Genomic_DNA"/>
</dbReference>
<evidence type="ECO:0000256" key="21">
    <source>
        <dbReference type="SAM" id="SignalP"/>
    </source>
</evidence>
<comment type="cofactor">
    <cofactor evidence="20">
        <name>Ca(2+)</name>
        <dbReference type="ChEBI" id="CHEBI:29108"/>
    </cofactor>
    <text evidence="20">Binds 1 Ca(2+) ion per monomer.</text>
</comment>
<evidence type="ECO:0000256" key="2">
    <source>
        <dbReference type="ARBA" id="ARBA00001604"/>
    </source>
</evidence>
<evidence type="ECO:0000256" key="20">
    <source>
        <dbReference type="PIRSR" id="PIRSR603187-2"/>
    </source>
</evidence>
<comment type="caution">
    <text evidence="22">The sequence shown here is derived from an EMBL/GenBank/DDBJ whole genome shotgun (WGS) entry which is preliminary data.</text>
</comment>
<gene>
    <name evidence="22" type="ORF">Dace_1895</name>
</gene>
<evidence type="ECO:0000256" key="18">
    <source>
        <dbReference type="ARBA" id="ARBA00032375"/>
    </source>
</evidence>
<evidence type="ECO:0000256" key="7">
    <source>
        <dbReference type="ARBA" id="ARBA00013278"/>
    </source>
</evidence>
<dbReference type="GO" id="GO:0008970">
    <property type="term" value="F:phospholipase A1 activity"/>
    <property type="evidence" value="ECO:0007669"/>
    <property type="project" value="UniProtKB-EC"/>
</dbReference>
<evidence type="ECO:0000256" key="9">
    <source>
        <dbReference type="ARBA" id="ARBA00022692"/>
    </source>
</evidence>
<evidence type="ECO:0000256" key="6">
    <source>
        <dbReference type="ARBA" id="ARBA00013179"/>
    </source>
</evidence>
<evidence type="ECO:0000256" key="14">
    <source>
        <dbReference type="ARBA" id="ARBA00022963"/>
    </source>
</evidence>
<dbReference type="GO" id="GO:0009279">
    <property type="term" value="C:cell outer membrane"/>
    <property type="evidence" value="ECO:0007669"/>
    <property type="project" value="UniProtKB-SubCell"/>
</dbReference>
<dbReference type="GO" id="GO:0005509">
    <property type="term" value="F:calcium ion binding"/>
    <property type="evidence" value="ECO:0007669"/>
    <property type="project" value="TreeGrafter"/>
</dbReference>
<dbReference type="PANTHER" id="PTHR40457:SF1">
    <property type="entry name" value="PHOSPHOLIPASE A1"/>
    <property type="match status" value="1"/>
</dbReference>
<comment type="similarity">
    <text evidence="4">Belongs to the phospholipase A1 family.</text>
</comment>
<dbReference type="InterPro" id="IPR003187">
    <property type="entry name" value="PLipase_A1"/>
</dbReference>
<evidence type="ECO:0000256" key="11">
    <source>
        <dbReference type="ARBA" id="ARBA00022729"/>
    </source>
</evidence>
<dbReference type="PANTHER" id="PTHR40457">
    <property type="entry name" value="PHOSPHOLIPASE A1"/>
    <property type="match status" value="1"/>
</dbReference>
<keyword evidence="9" id="KW-0812">Transmembrane</keyword>
<dbReference type="GO" id="GO:0004623">
    <property type="term" value="F:phospholipase A2 activity"/>
    <property type="evidence" value="ECO:0007669"/>
    <property type="project" value="UniProtKB-EC"/>
</dbReference>
<dbReference type="Pfam" id="PF02253">
    <property type="entry name" value="PLA1"/>
    <property type="match status" value="1"/>
</dbReference>
<organism evidence="22 23">
    <name type="scientific">Desulfuromonas acetoxidans (strain DSM 684 / 11070)</name>
    <dbReference type="NCBI Taxonomy" id="281689"/>
    <lineage>
        <taxon>Bacteria</taxon>
        <taxon>Pseudomonadati</taxon>
        <taxon>Thermodesulfobacteriota</taxon>
        <taxon>Desulfuromonadia</taxon>
        <taxon>Desulfuromonadales</taxon>
        <taxon>Desulfuromonadaceae</taxon>
        <taxon>Desulfuromonas</taxon>
    </lineage>
</organism>
<reference evidence="22" key="1">
    <citation type="submission" date="2006-05" db="EMBL/GenBank/DDBJ databases">
        <title>Annotation of the draft genome assembly of Desulfuromonas acetoxidans DSM 684.</title>
        <authorList>
            <consortium name="US DOE Joint Genome Institute (JGI-ORNL)"/>
            <person name="Larimer F."/>
            <person name="Land M."/>
            <person name="Hauser L."/>
        </authorList>
    </citation>
    <scope>NUCLEOTIDE SEQUENCE [LARGE SCALE GENOMIC DNA]</scope>
    <source>
        <strain evidence="22">DSM 684</strain>
    </source>
</reference>
<dbReference type="CDD" id="cd00541">
    <property type="entry name" value="OMPLA"/>
    <property type="match status" value="1"/>
</dbReference>
<evidence type="ECO:0000256" key="17">
    <source>
        <dbReference type="ARBA" id="ARBA00023237"/>
    </source>
</evidence>
<feature type="binding site" description="in dimeric form" evidence="20">
    <location>
        <position position="249"/>
    </location>
    <ligand>
        <name>Ca(2+)</name>
        <dbReference type="ChEBI" id="CHEBI:29108"/>
        <label>1</label>
    </ligand>
</feature>
<evidence type="ECO:0000256" key="10">
    <source>
        <dbReference type="ARBA" id="ARBA00022723"/>
    </source>
</evidence>
<proteinExistence type="inferred from homology"/>
<feature type="active site" description="Proton acceptor" evidence="19">
    <location>
        <position position="204"/>
    </location>
</feature>
<keyword evidence="16" id="KW-0472">Membrane</keyword>
<evidence type="ECO:0000256" key="16">
    <source>
        <dbReference type="ARBA" id="ARBA00023136"/>
    </source>
</evidence>
<dbReference type="OrthoDB" id="188433at2"/>